<dbReference type="EMBL" id="JACHKZ010000033">
    <property type="protein sequence ID" value="MBB6579583.1"/>
    <property type="molecule type" value="Genomic_DNA"/>
</dbReference>
<accession>A0ABR6RKN6</accession>
<reference evidence="3 4" key="1">
    <citation type="submission" date="2020-08" db="EMBL/GenBank/DDBJ databases">
        <title>Functional genomics of gut bacteria from endangered species of beetles.</title>
        <authorList>
            <person name="Carlos-Shanley C."/>
        </authorList>
    </citation>
    <scope>NUCLEOTIDE SEQUENCE [LARGE SCALE GENOMIC DNA]</scope>
    <source>
        <strain evidence="3 4">S00124</strain>
    </source>
</reference>
<dbReference type="InterPro" id="IPR013491">
    <property type="entry name" value="Tape_meas_N"/>
</dbReference>
<dbReference type="Proteomes" id="UP000562492">
    <property type="component" value="Unassembled WGS sequence"/>
</dbReference>
<dbReference type="PANTHER" id="PTHR34491">
    <property type="entry name" value="A-TYPE INCLUSION PROTEIN, PUTATIVE-RELATED"/>
    <property type="match status" value="1"/>
</dbReference>
<evidence type="ECO:0000259" key="2">
    <source>
        <dbReference type="Pfam" id="PF20155"/>
    </source>
</evidence>
<proteinExistence type="predicted"/>
<keyword evidence="1" id="KW-0175">Coiled coil</keyword>
<keyword evidence="4" id="KW-1185">Reference proteome</keyword>
<feature type="coiled-coil region" evidence="1">
    <location>
        <begin position="1399"/>
        <end position="1444"/>
    </location>
</feature>
<dbReference type="Pfam" id="PF20155">
    <property type="entry name" value="TMP_3"/>
    <property type="match status" value="1"/>
</dbReference>
<dbReference type="RefSeq" id="WP_184711125.1">
    <property type="nucleotide sequence ID" value="NZ_JACHKZ010000033.1"/>
</dbReference>
<name>A0ABR6RKN6_9BURK</name>
<evidence type="ECO:0000256" key="1">
    <source>
        <dbReference type="SAM" id="Coils"/>
    </source>
</evidence>
<organism evidence="3 4">
    <name type="scientific">Comamonas odontotermitis</name>
    <dbReference type="NCBI Taxonomy" id="379895"/>
    <lineage>
        <taxon>Bacteria</taxon>
        <taxon>Pseudomonadati</taxon>
        <taxon>Pseudomonadota</taxon>
        <taxon>Betaproteobacteria</taxon>
        <taxon>Burkholderiales</taxon>
        <taxon>Comamonadaceae</taxon>
        <taxon>Comamonas</taxon>
    </lineage>
</organism>
<dbReference type="PANTHER" id="PTHR34491:SF156">
    <property type="entry name" value="KINESIN MOTOR DOMAIN-CONTAINING PROTEIN"/>
    <property type="match status" value="1"/>
</dbReference>
<comment type="caution">
    <text evidence="3">The sequence shown here is derived from an EMBL/GenBank/DDBJ whole genome shotgun (WGS) entry which is preliminary data.</text>
</comment>
<evidence type="ECO:0000313" key="3">
    <source>
        <dbReference type="EMBL" id="MBB6579583.1"/>
    </source>
</evidence>
<gene>
    <name evidence="3" type="ORF">HNP33_003697</name>
</gene>
<evidence type="ECO:0000313" key="4">
    <source>
        <dbReference type="Proteomes" id="UP000562492"/>
    </source>
</evidence>
<sequence>MSDELVTQLKVTADVSQASQGFTKIGAEAETASNRVSKAARTAQKSLADLGVGTSDNVKKLGEASKQAASGITATGNAAKSAVSDTNSLNTAVEGLNRQELAFINAQVRKANAMRMNSGDMAAYIAQSRGMSQATQDIARAVGQKMDVMKQEQAAMANSTTLMSQAVKAYGAMAAAIYVVTQAIGKLVGVQREFDKLNSSLITVTGSAANAASQMAWLKDFAKETPFGLAQATEAFVKMKSLGLDPTRQALTSFGNTASAMGKDLNQMIEAVADASTGEFERLKEFGIKASKDGEEIKFTFQGVTTTVRNSAEEITKYLEQIGNNQFAGAMAERAKTLDGAISELGDTWDNLFRTINEQNTGQFIYDSVKLATGAIEDLTTIINAANKAMTDGARAGNGFKVVQEGIATVFETVAVLGANVKYVLIGIGKEIRGLYEQAIQLAKGNFEGAAAIRQFMVADAAASRREIDATTEAILNARKNAKDILEYKKQIASSDLGGLAGQVDGYKPIDADSKGLQSRVDSALNSTKGLKSQAEAMSEVVKQGNNLKTLLKELQDAGQGTSQSAKDLEARLAGVNEKIADMAKKGKDRSGEAAVKKEISAYQGLMTTIQEVIARNQAQIDGVDKLTESQRLEIKLNEELKSGKLKLSAARESELRAAIAIAKAQEKSIETTRAEAAVTEQLRQIRMGIIGELEKSAQAYIDGNQALEDEIALIGKSNSERTKLTQSRNQELILIKKATLAELERQSAITGTQTRAEIALGEEIKQLERRNELLGLKDVSVQADAVQQKLRQQFDQTVQQVEDIFVSGFADMMNNGKSGWESFCKSLKTSFYTLVAKQIYKMLAEPFVVNIVGNLVGFTGGAGSAAMQIAGGAASGGGIFSNISSGLSGANAFGMLGAFGGGMSAGLGGLLGSLGLTGTGTTFGGALSAGSIAMGSGNILGGLGTFLGALGPIIGGLSLLFGGDLFGSLFGRKLKESGVEGEFGGDTGFEGRLFKYYKGGLFRSNKTTYEDLPEEMRKGLGDQFLAMDESIRAMAGAVGLGGEALDGFTAKIKVNLKGLSEEEATKKLQEEFQKIAEQMGGLVLTTDEYTQAGETQLEALTRLALSITTVNGVFDALGTTLLDASLASADWASSLIEVMGGLDKFSQAAATYYDLYYSDEEKRAQASKVANKGMADMGLDLRTTDADAKKKYRELVDKAIADKDEELLAWLLQFADDFANGVDAVTASIEEATNSAVELMQKQLDEIQRVRDDTLNTLGLSIDGLVDGFIKEVNEGRGAQAGQWLADTIASGFEQAIYGQALTIVMNSIIDGVITPVVTAAMTGSSVSAAVSGAAIDSMVANAQAAADALSALLTDPAFKEAMEQVFGIVRDLGNDIGKSIPVMSTYRPAVQEVTRAYESSTNAAEEAAKAAQKLADEWSKLIDSMSNEMDRLRGELLGASSNQGASYYESMFAIKTAQARAGDQNAAAELPNLIQKLEEIAKGNASSQSDVLLKQAEWLASLTDTRNYLAGKYGVDISNQKGAEVAATTTGRIIQTTGNTAVLNALQSSSDNPALLAELRALRVALETQGDDRKAEALAITVPIQRLEKRSLKWDVEGMPPTRKETA</sequence>
<feature type="domain" description="Tape measure protein N-terminal" evidence="2">
    <location>
        <begin position="188"/>
        <end position="358"/>
    </location>
</feature>
<protein>
    <recommendedName>
        <fullName evidence="2">Tape measure protein N-terminal domain-containing protein</fullName>
    </recommendedName>
</protein>